<keyword evidence="2 6" id="KW-0812">Transmembrane</keyword>
<evidence type="ECO:0000256" key="3">
    <source>
        <dbReference type="ARBA" id="ARBA00022989"/>
    </source>
</evidence>
<evidence type="ECO:0000313" key="9">
    <source>
        <dbReference type="Proteomes" id="UP001305779"/>
    </source>
</evidence>
<organism evidence="8 9">
    <name type="scientific">Zasmidium cellare</name>
    <name type="common">Wine cellar mold</name>
    <name type="synonym">Racodium cellare</name>
    <dbReference type="NCBI Taxonomy" id="395010"/>
    <lineage>
        <taxon>Eukaryota</taxon>
        <taxon>Fungi</taxon>
        <taxon>Dikarya</taxon>
        <taxon>Ascomycota</taxon>
        <taxon>Pezizomycotina</taxon>
        <taxon>Dothideomycetes</taxon>
        <taxon>Dothideomycetidae</taxon>
        <taxon>Mycosphaerellales</taxon>
        <taxon>Mycosphaerellaceae</taxon>
        <taxon>Zasmidium</taxon>
    </lineage>
</organism>
<sequence>MAPPAEPPTSITLRVKVPPGHVPGGADEFTLGSDIAVASKIGQIREKIQEAIPSSPTPERQRLLYGGRALVDNDQTVADALNIRRDPTQTEYVIHLLVKGDGTNVAPVPHRTGMRTPARSASPAAAAQPAAAVPPTAAPQPAQNAALPQMPNAQQLHHQIHHQHHAMNQHMLQQQAAMFAQQRLNPMFQNQGFPQQMMPFGMQPFGGHMGGMPFPQGNGIPAQHFQAHGQHPTHVHDQHATAPQNQQQPTTQSQDNQPINGLNNAPTSTQPPPRVTTQQNPHGHDVQVRIHQTVRIPNANLQAQQRAFGLPHLPHLHGQGIPTPQANQSGPSALDRARENMTEMQRLIDEIRNTPTITEAQQAQLQSLERISRSVNDYIDPFRVGNIGNNRARSNSPASNIPIPPNARLPQRSPFDAQSWQQRAQQIRHTQHQPPTQNSQDVTCYLLSSPSGPQAILYSPQHGMYTGQMPLGGTSTLQPTPTVPNGTSAATGGNTANQPNQAAAQAQGEAGQQLQAQVQAQAAQQDPLGPLAPIMGHLWLLLRVLIFAYFLLGANMGWRRPLALFAIGMGFWMIRMGLLGDGGALRRWWDGIMNDGRAPAAQQQGQQAQNQPQGEQQNQAPAGNARPGQMPTPEQLAQRLLDEDARARDQARDQRLQWVRERIRPIERAIALLVASLWPGVGEAYVRAREQEERRRAEEEIAARRREEEERQKKEEAEKQKNEGSGSDEKAVVPADSEATNADAATTTGDGAGTQSIATSAA</sequence>
<feature type="compositionally biased region" description="Polar residues" evidence="5">
    <location>
        <begin position="473"/>
        <end position="491"/>
    </location>
</feature>
<feature type="region of interest" description="Disordered" evidence="5">
    <location>
        <begin position="114"/>
        <end position="144"/>
    </location>
</feature>
<feature type="domain" description="Ubiquitin-like" evidence="7">
    <location>
        <begin position="11"/>
        <end position="79"/>
    </location>
</feature>
<feature type="region of interest" description="Disordered" evidence="5">
    <location>
        <begin position="215"/>
        <end position="284"/>
    </location>
</feature>
<feature type="region of interest" description="Disordered" evidence="5">
    <location>
        <begin position="597"/>
        <end position="632"/>
    </location>
</feature>
<accession>A0ABR0EWU4</accession>
<feature type="region of interest" description="Disordered" evidence="5">
    <location>
        <begin position="387"/>
        <end position="439"/>
    </location>
</feature>
<gene>
    <name evidence="8" type="ORF">PRZ48_003779</name>
</gene>
<feature type="compositionally biased region" description="Basic and acidic residues" evidence="5">
    <location>
        <begin position="702"/>
        <end position="731"/>
    </location>
</feature>
<dbReference type="PROSITE" id="PS50053">
    <property type="entry name" value="UBIQUITIN_2"/>
    <property type="match status" value="1"/>
</dbReference>
<dbReference type="Proteomes" id="UP001305779">
    <property type="component" value="Unassembled WGS sequence"/>
</dbReference>
<evidence type="ECO:0000256" key="2">
    <source>
        <dbReference type="ARBA" id="ARBA00022692"/>
    </source>
</evidence>
<feature type="compositionally biased region" description="Low complexity" evidence="5">
    <location>
        <begin position="389"/>
        <end position="401"/>
    </location>
</feature>
<reference evidence="8 9" key="1">
    <citation type="journal article" date="2023" name="G3 (Bethesda)">
        <title>A chromosome-level genome assembly of Zasmidium syzygii isolated from banana leaves.</title>
        <authorList>
            <person name="van Westerhoven A.C."/>
            <person name="Mehrabi R."/>
            <person name="Talebi R."/>
            <person name="Steentjes M.B.F."/>
            <person name="Corcolon B."/>
            <person name="Chong P.A."/>
            <person name="Kema G.H.J."/>
            <person name="Seidl M.F."/>
        </authorList>
    </citation>
    <scope>NUCLEOTIDE SEQUENCE [LARGE SCALE GENOMIC DNA]</scope>
    <source>
        <strain evidence="8 9">P124</strain>
    </source>
</reference>
<evidence type="ECO:0000256" key="6">
    <source>
        <dbReference type="SAM" id="Phobius"/>
    </source>
</evidence>
<comment type="subcellular location">
    <subcellularLocation>
        <location evidence="1">Membrane</location>
    </subcellularLocation>
</comment>
<dbReference type="EMBL" id="JAXOVC010000002">
    <property type="protein sequence ID" value="KAK4505814.1"/>
    <property type="molecule type" value="Genomic_DNA"/>
</dbReference>
<evidence type="ECO:0000256" key="5">
    <source>
        <dbReference type="SAM" id="MobiDB-lite"/>
    </source>
</evidence>
<keyword evidence="3 6" id="KW-1133">Transmembrane helix</keyword>
<keyword evidence="4 6" id="KW-0472">Membrane</keyword>
<feature type="region of interest" description="Disordered" evidence="5">
    <location>
        <begin position="473"/>
        <end position="501"/>
    </location>
</feature>
<feature type="region of interest" description="Disordered" evidence="5">
    <location>
        <begin position="702"/>
        <end position="762"/>
    </location>
</feature>
<dbReference type="InterPro" id="IPR000626">
    <property type="entry name" value="Ubiquitin-like_dom"/>
</dbReference>
<keyword evidence="9" id="KW-1185">Reference proteome</keyword>
<dbReference type="PANTHER" id="PTHR12943:SF27">
    <property type="entry name" value="HOMOCYSTEINE-INDUCED ENDOPLASMIC RETICULUM PROTEIN, ISOFORM A"/>
    <property type="match status" value="1"/>
</dbReference>
<dbReference type="SUPFAM" id="SSF54236">
    <property type="entry name" value="Ubiquitin-like"/>
    <property type="match status" value="1"/>
</dbReference>
<feature type="compositionally biased region" description="Low complexity" evidence="5">
    <location>
        <begin position="492"/>
        <end position="501"/>
    </location>
</feature>
<dbReference type="PANTHER" id="PTHR12943">
    <property type="entry name" value="HOMOCYSTEINE-RESPONSIVE ENDOPLASMIC RETICULUM-RESIDENT UNIQUITIN-LIKE DOMAIN HERPUD PROTEIN FAMILY MEMBER"/>
    <property type="match status" value="1"/>
</dbReference>
<evidence type="ECO:0000256" key="1">
    <source>
        <dbReference type="ARBA" id="ARBA00004370"/>
    </source>
</evidence>
<feature type="compositionally biased region" description="Low complexity" evidence="5">
    <location>
        <begin position="240"/>
        <end position="258"/>
    </location>
</feature>
<dbReference type="Gene3D" id="3.10.20.90">
    <property type="entry name" value="Phosphatidylinositol 3-kinase Catalytic Subunit, Chain A, domain 1"/>
    <property type="match status" value="1"/>
</dbReference>
<feature type="compositionally biased region" description="Low complexity" evidence="5">
    <location>
        <begin position="739"/>
        <end position="749"/>
    </location>
</feature>
<feature type="compositionally biased region" description="Polar residues" evidence="5">
    <location>
        <begin position="259"/>
        <end position="268"/>
    </location>
</feature>
<evidence type="ECO:0000313" key="8">
    <source>
        <dbReference type="EMBL" id="KAK4505814.1"/>
    </source>
</evidence>
<evidence type="ECO:0000259" key="7">
    <source>
        <dbReference type="PROSITE" id="PS50053"/>
    </source>
</evidence>
<evidence type="ECO:0000256" key="4">
    <source>
        <dbReference type="ARBA" id="ARBA00023136"/>
    </source>
</evidence>
<name>A0ABR0EWU4_ZASCE</name>
<dbReference type="InterPro" id="IPR039751">
    <property type="entry name" value="HERPUD1/2"/>
</dbReference>
<comment type="caution">
    <text evidence="8">The sequence shown here is derived from an EMBL/GenBank/DDBJ whole genome shotgun (WGS) entry which is preliminary data.</text>
</comment>
<feature type="compositionally biased region" description="Low complexity" evidence="5">
    <location>
        <begin position="598"/>
        <end position="625"/>
    </location>
</feature>
<feature type="transmembrane region" description="Helical" evidence="6">
    <location>
        <begin position="561"/>
        <end position="580"/>
    </location>
</feature>
<feature type="compositionally biased region" description="Polar residues" evidence="5">
    <location>
        <begin position="416"/>
        <end position="439"/>
    </location>
</feature>
<protein>
    <recommendedName>
        <fullName evidence="7">Ubiquitin-like domain-containing protein</fullName>
    </recommendedName>
</protein>
<proteinExistence type="predicted"/>
<feature type="transmembrane region" description="Helical" evidence="6">
    <location>
        <begin position="534"/>
        <end position="554"/>
    </location>
</feature>
<dbReference type="InterPro" id="IPR029071">
    <property type="entry name" value="Ubiquitin-like_domsf"/>
</dbReference>